<dbReference type="KEGG" id="mnt:21408576"/>
<dbReference type="AlphaFoldDB" id="W9RR66"/>
<evidence type="ECO:0000313" key="9">
    <source>
        <dbReference type="Proteomes" id="UP000030645"/>
    </source>
</evidence>
<dbReference type="OrthoDB" id="689350at2759"/>
<dbReference type="InterPro" id="IPR006121">
    <property type="entry name" value="HMA_dom"/>
</dbReference>
<organism evidence="8 9">
    <name type="scientific">Morus notabilis</name>
    <dbReference type="NCBI Taxonomy" id="981085"/>
    <lineage>
        <taxon>Eukaryota</taxon>
        <taxon>Viridiplantae</taxon>
        <taxon>Streptophyta</taxon>
        <taxon>Embryophyta</taxon>
        <taxon>Tracheophyta</taxon>
        <taxon>Spermatophyta</taxon>
        <taxon>Magnoliopsida</taxon>
        <taxon>eudicotyledons</taxon>
        <taxon>Gunneridae</taxon>
        <taxon>Pentapetalae</taxon>
        <taxon>rosids</taxon>
        <taxon>fabids</taxon>
        <taxon>Rosales</taxon>
        <taxon>Moraceae</taxon>
        <taxon>Moreae</taxon>
        <taxon>Morus</taxon>
    </lineage>
</organism>
<name>W9RR66_9ROSA</name>
<evidence type="ECO:0000256" key="4">
    <source>
        <dbReference type="ARBA" id="ARBA00023289"/>
    </source>
</evidence>
<dbReference type="Gene3D" id="3.30.70.100">
    <property type="match status" value="1"/>
</dbReference>
<evidence type="ECO:0000256" key="1">
    <source>
        <dbReference type="ARBA" id="ARBA00022481"/>
    </source>
</evidence>
<accession>W9RR66</accession>
<feature type="compositionally biased region" description="Acidic residues" evidence="6">
    <location>
        <begin position="131"/>
        <end position="145"/>
    </location>
</feature>
<feature type="region of interest" description="Disordered" evidence="6">
    <location>
        <begin position="126"/>
        <end position="145"/>
    </location>
</feature>
<dbReference type="PANTHER" id="PTHR45868">
    <property type="entry name" value="HEAVY METAL-ASSOCIATED ISOPRENYLATED PLANT PROTEIN 33-RELATED"/>
    <property type="match status" value="1"/>
</dbReference>
<proteinExistence type="inferred from homology"/>
<protein>
    <recommendedName>
        <fullName evidence="7">HMA domain-containing protein</fullName>
    </recommendedName>
</protein>
<gene>
    <name evidence="8" type="ORF">L484_025895</name>
</gene>
<dbReference type="EMBL" id="KE344513">
    <property type="protein sequence ID" value="EXB65628.1"/>
    <property type="molecule type" value="Genomic_DNA"/>
</dbReference>
<dbReference type="Proteomes" id="UP000030645">
    <property type="component" value="Unassembled WGS sequence"/>
</dbReference>
<dbReference type="eggNOG" id="KOG1603">
    <property type="taxonomic scope" value="Eukaryota"/>
</dbReference>
<keyword evidence="1" id="KW-0488">Methylation</keyword>
<evidence type="ECO:0000256" key="6">
    <source>
        <dbReference type="SAM" id="MobiDB-lite"/>
    </source>
</evidence>
<reference evidence="9" key="1">
    <citation type="submission" date="2013-01" db="EMBL/GenBank/DDBJ databases">
        <title>Draft Genome Sequence of a Mulberry Tree, Morus notabilis C.K. Schneid.</title>
        <authorList>
            <person name="He N."/>
            <person name="Zhao S."/>
        </authorList>
    </citation>
    <scope>NUCLEOTIDE SEQUENCE</scope>
</reference>
<keyword evidence="3" id="KW-0449">Lipoprotein</keyword>
<evidence type="ECO:0000256" key="2">
    <source>
        <dbReference type="ARBA" id="ARBA00022723"/>
    </source>
</evidence>
<dbReference type="STRING" id="981085.W9RR66"/>
<sequence length="405" mass="45225">MTKEEDFKLLKIQTCVLRVNIHCDGCKQKVKKLLQRIEGVYLVNIDSDQQKVTVSGNVDSETLIKKLVRAGKHAELWSHKPNQNQKQKNNCIKDDKNNNKGNQQKQGLNLMKGLEAFKNQQHHKFAPFGCGEDDEFDDEDEEDEEDDELRFIREKVNQLGLLRQQQQAAMEASEAKKGGPNVVKINNNNGQNGKKVQPNQNMGMKAGSHPNGMIDQKTMAALKLGNNHHPQFGNGQLGNNLNEIRRSNDLNTMMNLAGFHGNGSNNLSSNSAAANPNNLGGIQFHQPNNGFPLSSSNLPNVMATGQQCPPTSSSMMMNMNGYNHPSSNMMNMQARHAMMQQQQQPPQVMYQRSPFIPPSTGYYYNHNPYYPAPPYPSSYPEPNYASDSSAAHMFSDENSNGCSIM</sequence>
<dbReference type="SUPFAM" id="SSF55008">
    <property type="entry name" value="HMA, heavy metal-associated domain"/>
    <property type="match status" value="1"/>
</dbReference>
<evidence type="ECO:0000256" key="3">
    <source>
        <dbReference type="ARBA" id="ARBA00023288"/>
    </source>
</evidence>
<feature type="domain" description="HMA" evidence="7">
    <location>
        <begin position="12"/>
        <end position="75"/>
    </location>
</feature>
<dbReference type="InterPro" id="IPR036163">
    <property type="entry name" value="HMA_dom_sf"/>
</dbReference>
<keyword evidence="4" id="KW-0636">Prenylation</keyword>
<evidence type="ECO:0000313" key="8">
    <source>
        <dbReference type="EMBL" id="EXB65628.1"/>
    </source>
</evidence>
<evidence type="ECO:0000259" key="7">
    <source>
        <dbReference type="PROSITE" id="PS50846"/>
    </source>
</evidence>
<dbReference type="PANTHER" id="PTHR45868:SF19">
    <property type="entry name" value="HEAVY METAL-ASSOCIATED ISOPRENYLATED PLANT PROTEIN 37"/>
    <property type="match status" value="1"/>
</dbReference>
<dbReference type="GO" id="GO:0046872">
    <property type="term" value="F:metal ion binding"/>
    <property type="evidence" value="ECO:0007669"/>
    <property type="project" value="UniProtKB-KW"/>
</dbReference>
<evidence type="ECO:0000256" key="5">
    <source>
        <dbReference type="ARBA" id="ARBA00024045"/>
    </source>
</evidence>
<keyword evidence="9" id="KW-1185">Reference proteome</keyword>
<dbReference type="Pfam" id="PF00403">
    <property type="entry name" value="HMA"/>
    <property type="match status" value="1"/>
</dbReference>
<comment type="similarity">
    <text evidence="5">Belongs to the HIPP family.</text>
</comment>
<dbReference type="FunFam" id="3.30.70.100:FF:000008">
    <property type="entry name" value="Copper transport protein ATOX1"/>
    <property type="match status" value="1"/>
</dbReference>
<dbReference type="PROSITE" id="PS50846">
    <property type="entry name" value="HMA_2"/>
    <property type="match status" value="1"/>
</dbReference>
<keyword evidence="2" id="KW-0479">Metal-binding</keyword>
<feature type="region of interest" description="Disordered" evidence="6">
    <location>
        <begin position="78"/>
        <end position="105"/>
    </location>
</feature>
<dbReference type="CDD" id="cd00371">
    <property type="entry name" value="HMA"/>
    <property type="match status" value="1"/>
</dbReference>